<reference evidence="1" key="2">
    <citation type="journal article" date="2015" name="Fish Shellfish Immunol.">
        <title>Early steps in the European eel (Anguilla anguilla)-Vibrio vulnificus interaction in the gills: Role of the RtxA13 toxin.</title>
        <authorList>
            <person name="Callol A."/>
            <person name="Pajuelo D."/>
            <person name="Ebbesson L."/>
            <person name="Teles M."/>
            <person name="MacKenzie S."/>
            <person name="Amaro C."/>
        </authorList>
    </citation>
    <scope>NUCLEOTIDE SEQUENCE</scope>
</reference>
<name>A0A0E9R0Z3_ANGAN</name>
<accession>A0A0E9R0Z3</accession>
<evidence type="ECO:0000313" key="1">
    <source>
        <dbReference type="EMBL" id="JAH22764.1"/>
    </source>
</evidence>
<organism evidence="1">
    <name type="scientific">Anguilla anguilla</name>
    <name type="common">European freshwater eel</name>
    <name type="synonym">Muraena anguilla</name>
    <dbReference type="NCBI Taxonomy" id="7936"/>
    <lineage>
        <taxon>Eukaryota</taxon>
        <taxon>Metazoa</taxon>
        <taxon>Chordata</taxon>
        <taxon>Craniata</taxon>
        <taxon>Vertebrata</taxon>
        <taxon>Euteleostomi</taxon>
        <taxon>Actinopterygii</taxon>
        <taxon>Neopterygii</taxon>
        <taxon>Teleostei</taxon>
        <taxon>Anguilliformes</taxon>
        <taxon>Anguillidae</taxon>
        <taxon>Anguilla</taxon>
    </lineage>
</organism>
<sequence>MPKLDYSCPCSACLSNRFKRKNETQMSALRSACIFKLIITIEFNFKRFQQLSDDI</sequence>
<protein>
    <submittedName>
        <fullName evidence="1">Uncharacterized protein</fullName>
    </submittedName>
</protein>
<dbReference type="AlphaFoldDB" id="A0A0E9R0Z3"/>
<proteinExistence type="predicted"/>
<reference evidence="1" key="1">
    <citation type="submission" date="2014-11" db="EMBL/GenBank/DDBJ databases">
        <authorList>
            <person name="Amaro Gonzalez C."/>
        </authorList>
    </citation>
    <scope>NUCLEOTIDE SEQUENCE</scope>
</reference>
<dbReference type="EMBL" id="GBXM01085813">
    <property type="protein sequence ID" value="JAH22764.1"/>
    <property type="molecule type" value="Transcribed_RNA"/>
</dbReference>